<dbReference type="PANTHER" id="PTHR30136">
    <property type="entry name" value="HELIX-TURN-HELIX TRANSCRIPTIONAL REGULATOR, ICLR FAMILY"/>
    <property type="match status" value="1"/>
</dbReference>
<dbReference type="Gene3D" id="3.30.450.40">
    <property type="match status" value="1"/>
</dbReference>
<evidence type="ECO:0000259" key="4">
    <source>
        <dbReference type="PROSITE" id="PS51077"/>
    </source>
</evidence>
<dbReference type="PANTHER" id="PTHR30136:SF24">
    <property type="entry name" value="HTH-TYPE TRANSCRIPTIONAL REPRESSOR ALLR"/>
    <property type="match status" value="1"/>
</dbReference>
<accession>A0A7W6K5F7</accession>
<name>A0A7W6K5F7_9HYPH</name>
<dbReference type="Gene3D" id="1.10.10.10">
    <property type="entry name" value="Winged helix-like DNA-binding domain superfamily/Winged helix DNA-binding domain"/>
    <property type="match status" value="1"/>
</dbReference>
<feature type="domain" description="HTH iclR-type" evidence="4">
    <location>
        <begin position="15"/>
        <end position="76"/>
    </location>
</feature>
<dbReference type="AlphaFoldDB" id="A0A7W6K5F7"/>
<dbReference type="RefSeq" id="WP_183795129.1">
    <property type="nucleotide sequence ID" value="NZ_JACIDU010000023.1"/>
</dbReference>
<dbReference type="PROSITE" id="PS51077">
    <property type="entry name" value="HTH_ICLR"/>
    <property type="match status" value="1"/>
</dbReference>
<proteinExistence type="predicted"/>
<dbReference type="GO" id="GO:0045892">
    <property type="term" value="P:negative regulation of DNA-templated transcription"/>
    <property type="evidence" value="ECO:0007669"/>
    <property type="project" value="TreeGrafter"/>
</dbReference>
<dbReference type="InterPro" id="IPR005471">
    <property type="entry name" value="Tscrpt_reg_IclR_N"/>
</dbReference>
<dbReference type="InterPro" id="IPR036388">
    <property type="entry name" value="WH-like_DNA-bd_sf"/>
</dbReference>
<dbReference type="GO" id="GO:0003677">
    <property type="term" value="F:DNA binding"/>
    <property type="evidence" value="ECO:0007669"/>
    <property type="project" value="UniProtKB-KW"/>
</dbReference>
<dbReference type="GO" id="GO:0003700">
    <property type="term" value="F:DNA-binding transcription factor activity"/>
    <property type="evidence" value="ECO:0007669"/>
    <property type="project" value="TreeGrafter"/>
</dbReference>
<feature type="domain" description="IclR-ED" evidence="5">
    <location>
        <begin position="77"/>
        <end position="260"/>
    </location>
</feature>
<comment type="caution">
    <text evidence="6">The sequence shown here is derived from an EMBL/GenBank/DDBJ whole genome shotgun (WGS) entry which is preliminary data.</text>
</comment>
<keyword evidence="1" id="KW-0805">Transcription regulation</keyword>
<evidence type="ECO:0000313" key="7">
    <source>
        <dbReference type="Proteomes" id="UP000584824"/>
    </source>
</evidence>
<reference evidence="6 7" key="1">
    <citation type="submission" date="2020-08" db="EMBL/GenBank/DDBJ databases">
        <title>Genomic Encyclopedia of Type Strains, Phase IV (KMG-IV): sequencing the most valuable type-strain genomes for metagenomic binning, comparative biology and taxonomic classification.</title>
        <authorList>
            <person name="Goeker M."/>
        </authorList>
    </citation>
    <scope>NUCLEOTIDE SEQUENCE [LARGE SCALE GENOMIC DNA]</scope>
    <source>
        <strain evidence="6 7">DSM 26385</strain>
    </source>
</reference>
<dbReference type="PROSITE" id="PS51078">
    <property type="entry name" value="ICLR_ED"/>
    <property type="match status" value="1"/>
</dbReference>
<gene>
    <name evidence="6" type="ORF">GGQ66_004141</name>
</gene>
<dbReference type="InterPro" id="IPR036390">
    <property type="entry name" value="WH_DNA-bd_sf"/>
</dbReference>
<dbReference type="InterPro" id="IPR050707">
    <property type="entry name" value="HTH_MetabolicPath_Reg"/>
</dbReference>
<dbReference type="SUPFAM" id="SSF46785">
    <property type="entry name" value="Winged helix' DNA-binding domain"/>
    <property type="match status" value="1"/>
</dbReference>
<dbReference type="EMBL" id="JACIDU010000023">
    <property type="protein sequence ID" value="MBB4105554.1"/>
    <property type="molecule type" value="Genomic_DNA"/>
</dbReference>
<evidence type="ECO:0000256" key="2">
    <source>
        <dbReference type="ARBA" id="ARBA00023125"/>
    </source>
</evidence>
<dbReference type="SMART" id="SM00346">
    <property type="entry name" value="HTH_ICLR"/>
    <property type="match status" value="1"/>
</dbReference>
<dbReference type="Proteomes" id="UP000584824">
    <property type="component" value="Unassembled WGS sequence"/>
</dbReference>
<sequence>MEKDNNAETRGGGAVPALRRAVQILDLLAGTNQRLTATDIARHLGLPKSTAHGLIGAMVELRLLGRGADGSYRLGPHPMRWAGGFLSQTSVVSAFQEFFEHAPEWSSYTVTLTVLEEADVVYIGCRNSDKPLGHTFVLGTHLPAAFTATGKMLLSELSDGEIDALFPDGLPPGMTPRSVRELPALKAELTDIRARGFSIDDGQIREGMICLGAPIRDFTGKMVAGIAISILRDEVTPETVPQLGRKMQMAAAALSRRLGAP</sequence>
<dbReference type="Pfam" id="PF09339">
    <property type="entry name" value="HTH_IclR"/>
    <property type="match status" value="1"/>
</dbReference>
<dbReference type="InterPro" id="IPR029016">
    <property type="entry name" value="GAF-like_dom_sf"/>
</dbReference>
<dbReference type="InterPro" id="IPR014757">
    <property type="entry name" value="Tscrpt_reg_IclR_C"/>
</dbReference>
<protein>
    <submittedName>
        <fullName evidence="6">DNA-binding IclR family transcriptional regulator</fullName>
    </submittedName>
</protein>
<organism evidence="6 7">
    <name type="scientific">Allorhizobium borbori</name>
    <dbReference type="NCBI Taxonomy" id="485907"/>
    <lineage>
        <taxon>Bacteria</taxon>
        <taxon>Pseudomonadati</taxon>
        <taxon>Pseudomonadota</taxon>
        <taxon>Alphaproteobacteria</taxon>
        <taxon>Hyphomicrobiales</taxon>
        <taxon>Rhizobiaceae</taxon>
        <taxon>Rhizobium/Agrobacterium group</taxon>
        <taxon>Allorhizobium</taxon>
    </lineage>
</organism>
<keyword evidence="3" id="KW-0804">Transcription</keyword>
<evidence type="ECO:0000256" key="1">
    <source>
        <dbReference type="ARBA" id="ARBA00023015"/>
    </source>
</evidence>
<dbReference type="SUPFAM" id="SSF55781">
    <property type="entry name" value="GAF domain-like"/>
    <property type="match status" value="1"/>
</dbReference>
<keyword evidence="7" id="KW-1185">Reference proteome</keyword>
<keyword evidence="2 6" id="KW-0238">DNA-binding</keyword>
<evidence type="ECO:0000313" key="6">
    <source>
        <dbReference type="EMBL" id="MBB4105554.1"/>
    </source>
</evidence>
<evidence type="ECO:0000256" key="3">
    <source>
        <dbReference type="ARBA" id="ARBA00023163"/>
    </source>
</evidence>
<evidence type="ECO:0000259" key="5">
    <source>
        <dbReference type="PROSITE" id="PS51078"/>
    </source>
</evidence>
<dbReference type="Pfam" id="PF01614">
    <property type="entry name" value="IclR_C"/>
    <property type="match status" value="1"/>
</dbReference>